<dbReference type="InterPro" id="IPR001680">
    <property type="entry name" value="WD40_rpt"/>
</dbReference>
<keyword evidence="4" id="KW-0677">Repeat</keyword>
<gene>
    <name evidence="9" type="ORF">ACJMK2_041982</name>
</gene>
<evidence type="ECO:0000256" key="6">
    <source>
        <dbReference type="ARBA" id="ARBA00023242"/>
    </source>
</evidence>
<sequence length="358" mass="40797">MANREGCCNDTEKMSFSAEDNEIFEFKERNDILEKYALEWPCLTTQWLPNITIPDGEDCSFHGLLLGTRTSPDEQNYLTASLQLPNENPPESARHNDNQSVSSEIKIEMKINHEGAVNKACLIFDCTKHTYAPDPSGLCSPELILKCHHKEGYGLSWNPIQNGYIISGSGDHTIYLWDINSMPTERGVIDPITIFTEHTSVVNDVEWHPFYQSIYGSVADDENLLLWDIRSKNASRVVCEHNAEVHFLDFNPHNEFILVTGSADKTIALWDLRNLKCKMDDFECYKDAPLQVRWSPHNENILAYSDIGKRLFVCDLSVLGEDQCSNEFSCNPNKPYVISSVTEDSIVQIWQMSEHDSH</sequence>
<dbReference type="PRINTS" id="PR00320">
    <property type="entry name" value="GPROTEINBRPT"/>
</dbReference>
<comment type="subcellular location">
    <subcellularLocation>
        <location evidence="1">Nucleus</location>
    </subcellularLocation>
</comment>
<evidence type="ECO:0000256" key="1">
    <source>
        <dbReference type="ARBA" id="ARBA00004123"/>
    </source>
</evidence>
<reference evidence="9 10" key="1">
    <citation type="submission" date="2024-11" db="EMBL/GenBank/DDBJ databases">
        <title>Chromosome-level genome assembly of the freshwater bivalve Anodonta woodiana.</title>
        <authorList>
            <person name="Chen X."/>
        </authorList>
    </citation>
    <scope>NUCLEOTIDE SEQUENCE [LARGE SCALE GENOMIC DNA]</scope>
    <source>
        <strain evidence="9">MN2024</strain>
        <tissue evidence="9">Gills</tissue>
    </source>
</reference>
<dbReference type="InterPro" id="IPR036322">
    <property type="entry name" value="WD40_repeat_dom_sf"/>
</dbReference>
<dbReference type="InterPro" id="IPR015943">
    <property type="entry name" value="WD40/YVTN_repeat-like_dom_sf"/>
</dbReference>
<evidence type="ECO:0000256" key="7">
    <source>
        <dbReference type="PROSITE-ProRule" id="PRU00221"/>
    </source>
</evidence>
<dbReference type="PROSITE" id="PS00678">
    <property type="entry name" value="WD_REPEATS_1"/>
    <property type="match status" value="2"/>
</dbReference>
<feature type="domain" description="Histone-binding protein RBBP4-like N-terminal" evidence="8">
    <location>
        <begin position="31"/>
        <end position="79"/>
    </location>
</feature>
<keyword evidence="6" id="KW-0539">Nucleus</keyword>
<evidence type="ECO:0000259" key="8">
    <source>
        <dbReference type="Pfam" id="PF12265"/>
    </source>
</evidence>
<feature type="repeat" description="WD" evidence="7">
    <location>
        <begin position="145"/>
        <end position="181"/>
    </location>
</feature>
<dbReference type="InterPro" id="IPR019775">
    <property type="entry name" value="WD40_repeat_CS"/>
</dbReference>
<dbReference type="Pfam" id="PF12265">
    <property type="entry name" value="CAF1C_H4-bd"/>
    <property type="match status" value="1"/>
</dbReference>
<name>A0ABD3W5Y0_SINWO</name>
<evidence type="ECO:0000256" key="5">
    <source>
        <dbReference type="ARBA" id="ARBA00022853"/>
    </source>
</evidence>
<evidence type="ECO:0000256" key="4">
    <source>
        <dbReference type="ARBA" id="ARBA00022737"/>
    </source>
</evidence>
<keyword evidence="5" id="KW-0156">Chromatin regulator</keyword>
<dbReference type="Proteomes" id="UP001634394">
    <property type="component" value="Unassembled WGS sequence"/>
</dbReference>
<protein>
    <recommendedName>
        <fullName evidence="8">Histone-binding protein RBBP4-like N-terminal domain-containing protein</fullName>
    </recommendedName>
</protein>
<dbReference type="AlphaFoldDB" id="A0ABD3W5Y0"/>
<dbReference type="PANTHER" id="PTHR22850">
    <property type="entry name" value="WD40 REPEAT FAMILY"/>
    <property type="match status" value="1"/>
</dbReference>
<dbReference type="PROSITE" id="PS50082">
    <property type="entry name" value="WD_REPEATS_2"/>
    <property type="match status" value="3"/>
</dbReference>
<keyword evidence="10" id="KW-1185">Reference proteome</keyword>
<feature type="repeat" description="WD" evidence="7">
    <location>
        <begin position="195"/>
        <end position="237"/>
    </location>
</feature>
<dbReference type="GO" id="GO:0005634">
    <property type="term" value="C:nucleus"/>
    <property type="evidence" value="ECO:0007669"/>
    <property type="project" value="UniProtKB-SubCell"/>
</dbReference>
<evidence type="ECO:0000313" key="9">
    <source>
        <dbReference type="EMBL" id="KAL3869279.1"/>
    </source>
</evidence>
<dbReference type="Gene3D" id="2.130.10.10">
    <property type="entry name" value="YVTN repeat-like/Quinoprotein amine dehydrogenase"/>
    <property type="match status" value="1"/>
</dbReference>
<evidence type="ECO:0000313" key="10">
    <source>
        <dbReference type="Proteomes" id="UP001634394"/>
    </source>
</evidence>
<evidence type="ECO:0000256" key="2">
    <source>
        <dbReference type="ARBA" id="ARBA00009341"/>
    </source>
</evidence>
<dbReference type="InterPro" id="IPR050459">
    <property type="entry name" value="WD_repeat_RBAP46/RBAP48/MSI1"/>
</dbReference>
<feature type="repeat" description="WD" evidence="7">
    <location>
        <begin position="238"/>
        <end position="280"/>
    </location>
</feature>
<dbReference type="Pfam" id="PF00400">
    <property type="entry name" value="WD40"/>
    <property type="match status" value="3"/>
</dbReference>
<proteinExistence type="inferred from homology"/>
<dbReference type="PROSITE" id="PS50294">
    <property type="entry name" value="WD_REPEATS_REGION"/>
    <property type="match status" value="2"/>
</dbReference>
<dbReference type="InterPro" id="IPR022052">
    <property type="entry name" value="Histone-bd_RBBP4-like_N"/>
</dbReference>
<accession>A0ABD3W5Y0</accession>
<organism evidence="9 10">
    <name type="scientific">Sinanodonta woodiana</name>
    <name type="common">Chinese pond mussel</name>
    <name type="synonym">Anodonta woodiana</name>
    <dbReference type="NCBI Taxonomy" id="1069815"/>
    <lineage>
        <taxon>Eukaryota</taxon>
        <taxon>Metazoa</taxon>
        <taxon>Spiralia</taxon>
        <taxon>Lophotrochozoa</taxon>
        <taxon>Mollusca</taxon>
        <taxon>Bivalvia</taxon>
        <taxon>Autobranchia</taxon>
        <taxon>Heteroconchia</taxon>
        <taxon>Palaeoheterodonta</taxon>
        <taxon>Unionida</taxon>
        <taxon>Unionoidea</taxon>
        <taxon>Unionidae</taxon>
        <taxon>Unioninae</taxon>
        <taxon>Sinanodonta</taxon>
    </lineage>
</organism>
<dbReference type="InterPro" id="IPR020472">
    <property type="entry name" value="WD40_PAC1"/>
</dbReference>
<evidence type="ECO:0000256" key="3">
    <source>
        <dbReference type="ARBA" id="ARBA00022574"/>
    </source>
</evidence>
<dbReference type="SUPFAM" id="SSF50978">
    <property type="entry name" value="WD40 repeat-like"/>
    <property type="match status" value="1"/>
</dbReference>
<dbReference type="GO" id="GO:0006325">
    <property type="term" value="P:chromatin organization"/>
    <property type="evidence" value="ECO:0007669"/>
    <property type="project" value="UniProtKB-KW"/>
</dbReference>
<dbReference type="SMART" id="SM00320">
    <property type="entry name" value="WD40"/>
    <property type="match status" value="4"/>
</dbReference>
<comment type="caution">
    <text evidence="9">The sequence shown here is derived from an EMBL/GenBank/DDBJ whole genome shotgun (WGS) entry which is preliminary data.</text>
</comment>
<dbReference type="EMBL" id="JBJQND010000008">
    <property type="protein sequence ID" value="KAL3869279.1"/>
    <property type="molecule type" value="Genomic_DNA"/>
</dbReference>
<keyword evidence="3 7" id="KW-0853">WD repeat</keyword>
<comment type="similarity">
    <text evidence="2">Belongs to the WD repeat RBAP46/RBAP48/MSI1 family.</text>
</comment>